<sequence>MNILILSWRGPGHPSAGGAETATFEHAKAWVNAGYSVTLFTSLYKEAKKREILGGVNILRSGGQTFGVKINAFYWFLFVSHPKFDLVLDEFHGIPFFTPLYTRVKKLGWIHEVAKEVWWFNPWPKPLNLIPAIIGTIFERFVFSILYKRVPFMTVSESTKHELSNWGIPNTNIAVVHNGVDVVKVHSGKEKKKTAIYLGALSKDKGIEEALRTFVLINEIDKDWQFWIVGKGDESYVSTLKEQAKEMGLVGKIKFWGFVSQRKKFELLRKAHVFVNPSIREGWGLVNIEASSCGTPVIGYKVPGVSDSVVNGKTGVLVERGDTRAMANAIMAITGNKKKYNMLSRESVNWAKRFSWTKAGKESLKLVESI</sequence>
<feature type="domain" description="Glycosyl transferase family 1" evidence="1">
    <location>
        <begin position="188"/>
        <end position="346"/>
    </location>
</feature>
<name>A0A1F7YXX9_9BACT</name>
<dbReference type="CDD" id="cd03801">
    <property type="entry name" value="GT4_PimA-like"/>
    <property type="match status" value="1"/>
</dbReference>
<gene>
    <name evidence="3" type="ORF">A2803_03985</name>
</gene>
<evidence type="ECO:0000313" key="3">
    <source>
        <dbReference type="EMBL" id="OGM31325.1"/>
    </source>
</evidence>
<protein>
    <recommendedName>
        <fullName evidence="5">Glycosyl transferase family 1 domain-containing protein</fullName>
    </recommendedName>
</protein>
<dbReference type="SUPFAM" id="SSF53756">
    <property type="entry name" value="UDP-Glycosyltransferase/glycogen phosphorylase"/>
    <property type="match status" value="1"/>
</dbReference>
<dbReference type="Proteomes" id="UP000178870">
    <property type="component" value="Unassembled WGS sequence"/>
</dbReference>
<organism evidence="3 4">
    <name type="scientific">Candidatus Woesebacteria bacterium RIFCSPHIGHO2_01_FULL_44_21</name>
    <dbReference type="NCBI Taxonomy" id="1802503"/>
    <lineage>
        <taxon>Bacteria</taxon>
        <taxon>Candidatus Woeseibacteriota</taxon>
    </lineage>
</organism>
<dbReference type="Gene3D" id="3.40.50.2000">
    <property type="entry name" value="Glycogen Phosphorylase B"/>
    <property type="match status" value="2"/>
</dbReference>
<proteinExistence type="predicted"/>
<dbReference type="InterPro" id="IPR001296">
    <property type="entry name" value="Glyco_trans_1"/>
</dbReference>
<comment type="caution">
    <text evidence="3">The sequence shown here is derived from an EMBL/GenBank/DDBJ whole genome shotgun (WGS) entry which is preliminary data.</text>
</comment>
<dbReference type="GO" id="GO:0016757">
    <property type="term" value="F:glycosyltransferase activity"/>
    <property type="evidence" value="ECO:0007669"/>
    <property type="project" value="InterPro"/>
</dbReference>
<evidence type="ECO:0000259" key="2">
    <source>
        <dbReference type="Pfam" id="PF13439"/>
    </source>
</evidence>
<evidence type="ECO:0008006" key="5">
    <source>
        <dbReference type="Google" id="ProtNLM"/>
    </source>
</evidence>
<dbReference type="InterPro" id="IPR028098">
    <property type="entry name" value="Glyco_trans_4-like_N"/>
</dbReference>
<evidence type="ECO:0000313" key="4">
    <source>
        <dbReference type="Proteomes" id="UP000178870"/>
    </source>
</evidence>
<dbReference type="Pfam" id="PF13439">
    <property type="entry name" value="Glyco_transf_4"/>
    <property type="match status" value="1"/>
</dbReference>
<accession>A0A1F7YXX9</accession>
<dbReference type="Pfam" id="PF00534">
    <property type="entry name" value="Glycos_transf_1"/>
    <property type="match status" value="1"/>
</dbReference>
<evidence type="ECO:0000259" key="1">
    <source>
        <dbReference type="Pfam" id="PF00534"/>
    </source>
</evidence>
<dbReference type="PANTHER" id="PTHR12526">
    <property type="entry name" value="GLYCOSYLTRANSFERASE"/>
    <property type="match status" value="1"/>
</dbReference>
<feature type="domain" description="Glycosyltransferase subfamily 4-like N-terminal" evidence="2">
    <location>
        <begin position="17"/>
        <end position="182"/>
    </location>
</feature>
<dbReference type="PANTHER" id="PTHR12526:SF618">
    <property type="entry name" value="GLYCOSYLTRANSFERASE, FAMILY 4"/>
    <property type="match status" value="1"/>
</dbReference>
<reference evidence="3 4" key="1">
    <citation type="journal article" date="2016" name="Nat. Commun.">
        <title>Thousands of microbial genomes shed light on interconnected biogeochemical processes in an aquifer system.</title>
        <authorList>
            <person name="Anantharaman K."/>
            <person name="Brown C.T."/>
            <person name="Hug L.A."/>
            <person name="Sharon I."/>
            <person name="Castelle C.J."/>
            <person name="Probst A.J."/>
            <person name="Thomas B.C."/>
            <person name="Singh A."/>
            <person name="Wilkins M.J."/>
            <person name="Karaoz U."/>
            <person name="Brodie E.L."/>
            <person name="Williams K.H."/>
            <person name="Hubbard S.S."/>
            <person name="Banfield J.F."/>
        </authorList>
    </citation>
    <scope>NUCLEOTIDE SEQUENCE [LARGE SCALE GENOMIC DNA]</scope>
</reference>
<dbReference type="AlphaFoldDB" id="A0A1F7YXX9"/>
<dbReference type="EMBL" id="MGGP01000028">
    <property type="protein sequence ID" value="OGM31325.1"/>
    <property type="molecule type" value="Genomic_DNA"/>
</dbReference>